<evidence type="ECO:0000259" key="1">
    <source>
        <dbReference type="PROSITE" id="PS51664"/>
    </source>
</evidence>
<dbReference type="RefSeq" id="WP_111158877.1">
    <property type="nucleotide sequence ID" value="NZ_PCDP01000003.1"/>
</dbReference>
<dbReference type="AlphaFoldDB" id="A0A2W4F2Q9"/>
<sequence length="405" mass="43728">MEMQSDDAAGASSAYSDRACSPEETLLRIEPLLQNFGITRLSRLTTLDSLGIPVWNAVAPNAKSIVINQGKGITDIDAKVSAAMEALERAVAGRPEVPTNRASWRELAHAGRTVETLNCLVAHGQDDIRPDDQLEWVAGLNLITGRETLVPFDAVVLDATASQARFWQSSDGLASGNTIDEANLHAVLERIERDAYILWQVMSDAGRIACGIDPLSLDEDVVAQLTERVARAGLVLRLFDITSDIGIPCYSALLAPANIMEIRQPRYLDVTHGSGTHPDPVQAVIRAITEAAQARLTFISGARDDIHPDTFQRPLSGETRHLLSSAPTKAFTGLEPSARGAPALLAHTLDHLRNAGIASVLSVALTDKTTPFSVVKILAPELENPEGHRKRRFGARAISRTLDLL</sequence>
<evidence type="ECO:0000313" key="3">
    <source>
        <dbReference type="Proteomes" id="UP000248925"/>
    </source>
</evidence>
<accession>A0A2W4F2Q9</accession>
<evidence type="ECO:0000313" key="2">
    <source>
        <dbReference type="EMBL" id="PZM16273.1"/>
    </source>
</evidence>
<dbReference type="OrthoDB" id="109999at2"/>
<dbReference type="EMBL" id="PCDP01000003">
    <property type="protein sequence ID" value="PZM16273.1"/>
    <property type="molecule type" value="Genomic_DNA"/>
</dbReference>
<dbReference type="Gene3D" id="3.30.160.660">
    <property type="match status" value="1"/>
</dbReference>
<organism evidence="2 3">
    <name type="scientific">Rhizobium tubonense</name>
    <dbReference type="NCBI Taxonomy" id="484088"/>
    <lineage>
        <taxon>Bacteria</taxon>
        <taxon>Pseudomonadati</taxon>
        <taxon>Pseudomonadota</taxon>
        <taxon>Alphaproteobacteria</taxon>
        <taxon>Hyphomicrobiales</taxon>
        <taxon>Rhizobiaceae</taxon>
        <taxon>Rhizobium/Agrobacterium group</taxon>
        <taxon>Rhizobium</taxon>
    </lineage>
</organism>
<protein>
    <recommendedName>
        <fullName evidence="1">YcaO domain-containing protein</fullName>
    </recommendedName>
</protein>
<keyword evidence="3" id="KW-1185">Reference proteome</keyword>
<dbReference type="PANTHER" id="PTHR37809">
    <property type="entry name" value="RIBOSOMAL PROTEIN S12 METHYLTHIOTRANSFERASE ACCESSORY FACTOR YCAO"/>
    <property type="match status" value="1"/>
</dbReference>
<dbReference type="NCBIfam" id="TIGR00702">
    <property type="entry name" value="YcaO-type kinase domain"/>
    <property type="match status" value="1"/>
</dbReference>
<dbReference type="InterPro" id="IPR003776">
    <property type="entry name" value="YcaO-like_dom"/>
</dbReference>
<dbReference type="Proteomes" id="UP000248925">
    <property type="component" value="Unassembled WGS sequence"/>
</dbReference>
<dbReference type="PROSITE" id="PS51664">
    <property type="entry name" value="YCAO"/>
    <property type="match status" value="1"/>
</dbReference>
<name>A0A2W4F2Q9_9HYPH</name>
<dbReference type="PANTHER" id="PTHR37809:SF1">
    <property type="entry name" value="RIBOSOMAL PROTEIN S12 METHYLTHIOTRANSFERASE ACCESSORY FACTOR YCAO"/>
    <property type="match status" value="1"/>
</dbReference>
<comment type="caution">
    <text evidence="2">The sequence shown here is derived from an EMBL/GenBank/DDBJ whole genome shotgun (WGS) entry which is preliminary data.</text>
</comment>
<gene>
    <name evidence="2" type="ORF">CPY51_04655</name>
</gene>
<reference evidence="2 3" key="1">
    <citation type="journal article" date="2018" name="Sci. Rep.">
        <title>Rhizobium tumorigenes sp. nov., a novel plant tumorigenic bacterium isolated from cane gall tumors on thornless blackberry.</title>
        <authorList>
            <person name="Kuzmanovi N."/>
            <person name="Smalla K."/>
            <person name="Gronow S."/>
            <person name="PuBawska J."/>
        </authorList>
    </citation>
    <scope>NUCLEOTIDE SEQUENCE [LARGE SCALE GENOMIC DNA]</scope>
    <source>
        <strain evidence="2 3">CCBAU 85046</strain>
    </source>
</reference>
<proteinExistence type="predicted"/>
<feature type="domain" description="YcaO" evidence="1">
    <location>
        <begin position="70"/>
        <end position="405"/>
    </location>
</feature>
<dbReference type="Pfam" id="PF02624">
    <property type="entry name" value="YcaO"/>
    <property type="match status" value="1"/>
</dbReference>